<dbReference type="Pfam" id="PF18024">
    <property type="entry name" value="HTH_50"/>
    <property type="match status" value="1"/>
</dbReference>
<dbReference type="CDD" id="cd00009">
    <property type="entry name" value="AAA"/>
    <property type="match status" value="1"/>
</dbReference>
<protein>
    <recommendedName>
        <fullName evidence="4">HTH-type transcriptional regulatory protein TyrR</fullName>
    </recommendedName>
</protein>
<dbReference type="PANTHER" id="PTHR32071:SF57">
    <property type="entry name" value="C4-DICARBOXYLATE TRANSPORT TRANSCRIPTIONAL REGULATORY PROTEIN DCTD"/>
    <property type="match status" value="1"/>
</dbReference>
<dbReference type="SUPFAM" id="SSF52540">
    <property type="entry name" value="P-loop containing nucleoside triphosphate hydrolases"/>
    <property type="match status" value="1"/>
</dbReference>
<dbReference type="InterPro" id="IPR000700">
    <property type="entry name" value="PAS-assoc_C"/>
</dbReference>
<sequence length="457" mass="51489">MVGTDTWNEYQAILHSLKDDIIVTKPDGTIMIASETAGDIYGMEADHLVGRSVFDLEKDGVFTPLATPMVLRMKKRVTFIQTAASGKKLMVTALPVQGPAGEITRIVSYSHDITELKELKSYIADMEDEMKQVQHELDRVKQKQLSQEGIVWKSHKMQQIIQTTEQVADVDVNVLLLGESGVGKSSLAQFIHKRSSRKDGPFIEINAGAISETLFEAELFGYVDGAFTGAKKGGSKGFAELAEGGTLFIDEIGELSQQNQVKLLKLIQEKQFYRIGGRELRTADFRLITATNKDLSESIAKHEFREDLYFRINVVPIQIPPLRERPDDIPALIDHMMETVSDKYRKKKVLDGVVWQELLLNRWTGNVRELINVIERLVVTSVGEVITLEDLPSEFRNNTPARFNKQPDETLPDTLARVERQILLEAKQHCKSTVKMAEFLGVSQPSVFRKLRKHGIN</sequence>
<accession>A0ABY8J328</accession>
<reference evidence="9 10" key="1">
    <citation type="submission" date="2023-04" db="EMBL/GenBank/DDBJ databases">
        <title>Genome sequence of Halobacillus naozhouensis KACC 21980.</title>
        <authorList>
            <person name="Kim S."/>
            <person name="Heo J."/>
            <person name="Kwon S.-W."/>
        </authorList>
    </citation>
    <scope>NUCLEOTIDE SEQUENCE [LARGE SCALE GENOMIC DNA]</scope>
    <source>
        <strain evidence="9 10">KCTC 13234</strain>
    </source>
</reference>
<keyword evidence="5" id="KW-0175">Coiled coil</keyword>
<dbReference type="Proteomes" id="UP001221597">
    <property type="component" value="Chromosome"/>
</dbReference>
<dbReference type="PANTHER" id="PTHR32071">
    <property type="entry name" value="TRANSCRIPTIONAL REGULATORY PROTEIN"/>
    <property type="match status" value="1"/>
</dbReference>
<keyword evidence="1" id="KW-0547">Nucleotide-binding</keyword>
<evidence type="ECO:0000256" key="4">
    <source>
        <dbReference type="ARBA" id="ARBA00029500"/>
    </source>
</evidence>
<evidence type="ECO:0000259" key="8">
    <source>
        <dbReference type="PROSITE" id="PS50113"/>
    </source>
</evidence>
<feature type="domain" description="PAS" evidence="7">
    <location>
        <begin position="6"/>
        <end position="56"/>
    </location>
</feature>
<keyword evidence="2" id="KW-0058">Aromatic hydrocarbons catabolism</keyword>
<evidence type="ECO:0000256" key="3">
    <source>
        <dbReference type="ARBA" id="ARBA00022840"/>
    </source>
</evidence>
<dbReference type="SUPFAM" id="SSF46689">
    <property type="entry name" value="Homeodomain-like"/>
    <property type="match status" value="1"/>
</dbReference>
<dbReference type="InterPro" id="IPR003593">
    <property type="entry name" value="AAA+_ATPase"/>
</dbReference>
<feature type="coiled-coil region" evidence="5">
    <location>
        <begin position="116"/>
        <end position="143"/>
    </location>
</feature>
<dbReference type="InterPro" id="IPR002078">
    <property type="entry name" value="Sigma_54_int"/>
</dbReference>
<dbReference type="Gene3D" id="1.10.8.60">
    <property type="match status" value="1"/>
</dbReference>
<dbReference type="Gene3D" id="1.10.10.60">
    <property type="entry name" value="Homeodomain-like"/>
    <property type="match status" value="1"/>
</dbReference>
<dbReference type="EMBL" id="CP121671">
    <property type="protein sequence ID" value="WFT76888.1"/>
    <property type="molecule type" value="Genomic_DNA"/>
</dbReference>
<evidence type="ECO:0000256" key="5">
    <source>
        <dbReference type="SAM" id="Coils"/>
    </source>
</evidence>
<dbReference type="Gene3D" id="3.40.50.300">
    <property type="entry name" value="P-loop containing nucleotide triphosphate hydrolases"/>
    <property type="match status" value="1"/>
</dbReference>
<dbReference type="PROSITE" id="PS50112">
    <property type="entry name" value="PAS"/>
    <property type="match status" value="1"/>
</dbReference>
<dbReference type="SMART" id="SM00091">
    <property type="entry name" value="PAS"/>
    <property type="match status" value="1"/>
</dbReference>
<keyword evidence="10" id="KW-1185">Reference proteome</keyword>
<dbReference type="PROSITE" id="PS00676">
    <property type="entry name" value="SIGMA54_INTERACT_2"/>
    <property type="match status" value="1"/>
</dbReference>
<gene>
    <name evidence="9" type="ORF">P9989_04360</name>
</gene>
<evidence type="ECO:0000313" key="10">
    <source>
        <dbReference type="Proteomes" id="UP001221597"/>
    </source>
</evidence>
<dbReference type="SUPFAM" id="SSF55785">
    <property type="entry name" value="PYP-like sensor domain (PAS domain)"/>
    <property type="match status" value="1"/>
</dbReference>
<evidence type="ECO:0000313" key="9">
    <source>
        <dbReference type="EMBL" id="WFT76888.1"/>
    </source>
</evidence>
<dbReference type="InterPro" id="IPR027417">
    <property type="entry name" value="P-loop_NTPase"/>
</dbReference>
<dbReference type="Pfam" id="PF13426">
    <property type="entry name" value="PAS_9"/>
    <property type="match status" value="1"/>
</dbReference>
<organism evidence="9 10">
    <name type="scientific">Halobacillus naozhouensis</name>
    <dbReference type="NCBI Taxonomy" id="554880"/>
    <lineage>
        <taxon>Bacteria</taxon>
        <taxon>Bacillati</taxon>
        <taxon>Bacillota</taxon>
        <taxon>Bacilli</taxon>
        <taxon>Bacillales</taxon>
        <taxon>Bacillaceae</taxon>
        <taxon>Halobacillus</taxon>
    </lineage>
</organism>
<evidence type="ECO:0000256" key="2">
    <source>
        <dbReference type="ARBA" id="ARBA00022797"/>
    </source>
</evidence>
<dbReference type="PROSITE" id="PS50113">
    <property type="entry name" value="PAC"/>
    <property type="match status" value="1"/>
</dbReference>
<dbReference type="SMART" id="SM00382">
    <property type="entry name" value="AAA"/>
    <property type="match status" value="1"/>
</dbReference>
<name>A0ABY8J328_9BACI</name>
<dbReference type="NCBIfam" id="TIGR00229">
    <property type="entry name" value="sensory_box"/>
    <property type="match status" value="1"/>
</dbReference>
<dbReference type="Pfam" id="PF00158">
    <property type="entry name" value="Sigma54_activat"/>
    <property type="match status" value="1"/>
</dbReference>
<evidence type="ECO:0000256" key="1">
    <source>
        <dbReference type="ARBA" id="ARBA00022741"/>
    </source>
</evidence>
<dbReference type="CDD" id="cd00130">
    <property type="entry name" value="PAS"/>
    <property type="match status" value="1"/>
</dbReference>
<dbReference type="InterPro" id="IPR058031">
    <property type="entry name" value="AAA_lid_NorR"/>
</dbReference>
<evidence type="ECO:0000259" key="6">
    <source>
        <dbReference type="PROSITE" id="PS50045"/>
    </source>
</evidence>
<dbReference type="InterPro" id="IPR025662">
    <property type="entry name" value="Sigma_54_int_dom_ATP-bd_1"/>
</dbReference>
<proteinExistence type="predicted"/>
<evidence type="ECO:0000259" key="7">
    <source>
        <dbReference type="PROSITE" id="PS50112"/>
    </source>
</evidence>
<feature type="domain" description="PAC" evidence="8">
    <location>
        <begin position="73"/>
        <end position="125"/>
    </location>
</feature>
<dbReference type="InterPro" id="IPR035965">
    <property type="entry name" value="PAS-like_dom_sf"/>
</dbReference>
<dbReference type="InterPro" id="IPR030828">
    <property type="entry name" value="HTH_TyrR"/>
</dbReference>
<dbReference type="InterPro" id="IPR009057">
    <property type="entry name" value="Homeodomain-like_sf"/>
</dbReference>
<dbReference type="InterPro" id="IPR025943">
    <property type="entry name" value="Sigma_54_int_dom_ATP-bd_2"/>
</dbReference>
<dbReference type="Gene3D" id="3.30.450.20">
    <property type="entry name" value="PAS domain"/>
    <property type="match status" value="1"/>
</dbReference>
<dbReference type="InterPro" id="IPR000014">
    <property type="entry name" value="PAS"/>
</dbReference>
<feature type="domain" description="Sigma-54 factor interaction" evidence="6">
    <location>
        <begin position="150"/>
        <end position="379"/>
    </location>
</feature>
<dbReference type="Pfam" id="PF25601">
    <property type="entry name" value="AAA_lid_14"/>
    <property type="match status" value="1"/>
</dbReference>
<dbReference type="PROSITE" id="PS50045">
    <property type="entry name" value="SIGMA54_INTERACT_4"/>
    <property type="match status" value="1"/>
</dbReference>
<keyword evidence="3" id="KW-0067">ATP-binding</keyword>
<dbReference type="PROSITE" id="PS00675">
    <property type="entry name" value="SIGMA54_INTERACT_1"/>
    <property type="match status" value="1"/>
</dbReference>